<accession>A0A7Z0WQX3</accession>
<sequence>MTRPLDEVLAAGQAVRPPEDLVRRWDLPERDRQALLRWGLPDDDHLRPLFQPGTDPELVPNLAGERERKAASPGDRLYTLVQWGQQELQLRIGAVAGTGRVLKIQPKPTTADDLHPALREANAGLYHPSVEFFSSSVAQFTETSWRCHAALRIAFELWEQTPGNDRPWEEHGAWFSRLHDCERIILQHVERIDSHVRADDSGTLWTTVVTELTHAGN</sequence>
<keyword evidence="2" id="KW-1185">Reference proteome</keyword>
<evidence type="ECO:0000313" key="2">
    <source>
        <dbReference type="Proteomes" id="UP000185696"/>
    </source>
</evidence>
<dbReference type="Proteomes" id="UP000185696">
    <property type="component" value="Unassembled WGS sequence"/>
</dbReference>
<gene>
    <name evidence="1" type="ORF">BLA60_08895</name>
</gene>
<name>A0A7Z0WQX3_9PSEU</name>
<evidence type="ECO:0008006" key="3">
    <source>
        <dbReference type="Google" id="ProtNLM"/>
    </source>
</evidence>
<evidence type="ECO:0000313" key="1">
    <source>
        <dbReference type="EMBL" id="OLF12124.1"/>
    </source>
</evidence>
<dbReference type="InterPro" id="IPR025851">
    <property type="entry name" value="SUKH-4"/>
</dbReference>
<proteinExistence type="predicted"/>
<dbReference type="AlphaFoldDB" id="A0A7Z0WQX3"/>
<organism evidence="1 2">
    <name type="scientific">Actinophytocola xinjiangensis</name>
    <dbReference type="NCBI Taxonomy" id="485602"/>
    <lineage>
        <taxon>Bacteria</taxon>
        <taxon>Bacillati</taxon>
        <taxon>Actinomycetota</taxon>
        <taxon>Actinomycetes</taxon>
        <taxon>Pseudonocardiales</taxon>
        <taxon>Pseudonocardiaceae</taxon>
    </lineage>
</organism>
<protein>
    <recommendedName>
        <fullName evidence="3">SUKH-4 immunity protein of toxin-antitoxin system</fullName>
    </recommendedName>
</protein>
<reference evidence="1 2" key="1">
    <citation type="submission" date="2016-12" db="EMBL/GenBank/DDBJ databases">
        <title>The draft genome sequence of Actinophytocola xinjiangensis.</title>
        <authorList>
            <person name="Wang W."/>
            <person name="Yuan L."/>
        </authorList>
    </citation>
    <scope>NUCLEOTIDE SEQUENCE [LARGE SCALE GENOMIC DNA]</scope>
    <source>
        <strain evidence="1 2">CGMCC 4.4663</strain>
    </source>
</reference>
<comment type="caution">
    <text evidence="1">The sequence shown here is derived from an EMBL/GenBank/DDBJ whole genome shotgun (WGS) entry which is preliminary data.</text>
</comment>
<dbReference type="EMBL" id="MSIF01000003">
    <property type="protein sequence ID" value="OLF12124.1"/>
    <property type="molecule type" value="Genomic_DNA"/>
</dbReference>
<dbReference type="Pfam" id="PF14435">
    <property type="entry name" value="SUKH-4"/>
    <property type="match status" value="1"/>
</dbReference>